<dbReference type="EMBL" id="CP076723">
    <property type="protein sequence ID" value="QWV91832.1"/>
    <property type="molecule type" value="Genomic_DNA"/>
</dbReference>
<sequence length="367" mass="36968">MFLLLSFPGTCLATSVTLAWDPSPDTDLAGYRIYYQANSANLPFQGTGAVQGSAPVDGGNVTTASITGLDPANAYYFAVTAYDSTGQESVYSNIVQVPETLPPVVSVTSPTDNTTVGGTVAISAAATDNAGIAKVQFLVNGSPVYEATAAPYTYIWNAASLPAGSYAIAAKAVDISGNEALSKAVNVSVAGDVILPTVSLAVPPADATVAGTINISANASDNVGVAKLELSIDSAVLLSSNQSPVSYILNTTNFANGSHLISARAYDAAGNSGVASATVVIDNGTTQTASSSTPSTSTPSTSTSGPAPLTLADAQLALQIASGQLTPTIEQTLRLDLAPYLNGQSQPNGKVDTGDVVVILAKLTGKL</sequence>
<dbReference type="Pfam" id="PF17957">
    <property type="entry name" value="Big_7"/>
    <property type="match status" value="2"/>
</dbReference>
<dbReference type="InterPro" id="IPR003961">
    <property type="entry name" value="FN3_dom"/>
</dbReference>
<dbReference type="RefSeq" id="WP_216798662.1">
    <property type="nucleotide sequence ID" value="NZ_CP076723.1"/>
</dbReference>
<feature type="region of interest" description="Disordered" evidence="1">
    <location>
        <begin position="285"/>
        <end position="308"/>
    </location>
</feature>
<proteinExistence type="predicted"/>
<evidence type="ECO:0000259" key="2">
    <source>
        <dbReference type="PROSITE" id="PS50853"/>
    </source>
</evidence>
<protein>
    <submittedName>
        <fullName evidence="3">Fibronectin type III domain-containing protein</fullName>
    </submittedName>
</protein>
<dbReference type="CDD" id="cd00063">
    <property type="entry name" value="FN3"/>
    <property type="match status" value="1"/>
</dbReference>
<dbReference type="Proteomes" id="UP000683557">
    <property type="component" value="Chromosome"/>
</dbReference>
<dbReference type="Pfam" id="PF00041">
    <property type="entry name" value="fn3"/>
    <property type="match status" value="1"/>
</dbReference>
<dbReference type="PROSITE" id="PS50853">
    <property type="entry name" value="FN3"/>
    <property type="match status" value="1"/>
</dbReference>
<evidence type="ECO:0000313" key="4">
    <source>
        <dbReference type="Proteomes" id="UP000683557"/>
    </source>
</evidence>
<reference evidence="3 4" key="1">
    <citation type="submission" date="2021-06" db="EMBL/GenBank/DDBJ databases">
        <title>Gemonas diversity in paddy soil.</title>
        <authorList>
            <person name="Liu G."/>
        </authorList>
    </citation>
    <scope>NUCLEOTIDE SEQUENCE [LARGE SCALE GENOMIC DNA]</scope>
    <source>
        <strain evidence="3 4">RG10</strain>
    </source>
</reference>
<keyword evidence="4" id="KW-1185">Reference proteome</keyword>
<accession>A0ABX8J3K6</accession>
<feature type="domain" description="Fibronectin type-III" evidence="2">
    <location>
        <begin position="1"/>
        <end position="103"/>
    </location>
</feature>
<evidence type="ECO:0000313" key="3">
    <source>
        <dbReference type="EMBL" id="QWV91832.1"/>
    </source>
</evidence>
<name>A0ABX8J3K6_9BACT</name>
<organism evidence="3 4">
    <name type="scientific">Geomonas oryzisoli</name>
    <dbReference type="NCBI Taxonomy" id="2847992"/>
    <lineage>
        <taxon>Bacteria</taxon>
        <taxon>Pseudomonadati</taxon>
        <taxon>Thermodesulfobacteriota</taxon>
        <taxon>Desulfuromonadia</taxon>
        <taxon>Geobacterales</taxon>
        <taxon>Geobacteraceae</taxon>
        <taxon>Geomonas</taxon>
    </lineage>
</organism>
<gene>
    <name evidence="3" type="ORF">KP004_11370</name>
</gene>
<evidence type="ECO:0000256" key="1">
    <source>
        <dbReference type="SAM" id="MobiDB-lite"/>
    </source>
</evidence>